<gene>
    <name evidence="2" type="ORF">CEXT_724291</name>
</gene>
<dbReference type="Proteomes" id="UP001054945">
    <property type="component" value="Unassembled WGS sequence"/>
</dbReference>
<organism evidence="2 3">
    <name type="scientific">Caerostris extrusa</name>
    <name type="common">Bark spider</name>
    <name type="synonym">Caerostris bankana</name>
    <dbReference type="NCBI Taxonomy" id="172846"/>
    <lineage>
        <taxon>Eukaryota</taxon>
        <taxon>Metazoa</taxon>
        <taxon>Ecdysozoa</taxon>
        <taxon>Arthropoda</taxon>
        <taxon>Chelicerata</taxon>
        <taxon>Arachnida</taxon>
        <taxon>Araneae</taxon>
        <taxon>Araneomorphae</taxon>
        <taxon>Entelegynae</taxon>
        <taxon>Araneoidea</taxon>
        <taxon>Araneidae</taxon>
        <taxon>Caerostris</taxon>
    </lineage>
</organism>
<proteinExistence type="predicted"/>
<evidence type="ECO:0000259" key="1">
    <source>
        <dbReference type="PROSITE" id="PS50879"/>
    </source>
</evidence>
<dbReference type="EMBL" id="BPLR01020659">
    <property type="protein sequence ID" value="GIX81227.1"/>
    <property type="molecule type" value="Genomic_DNA"/>
</dbReference>
<evidence type="ECO:0000313" key="2">
    <source>
        <dbReference type="EMBL" id="GIX81227.1"/>
    </source>
</evidence>
<feature type="domain" description="RNase H type-1" evidence="1">
    <location>
        <begin position="1"/>
        <end position="41"/>
    </location>
</feature>
<dbReference type="GO" id="GO:0004523">
    <property type="term" value="F:RNA-DNA hybrid ribonuclease activity"/>
    <property type="evidence" value="ECO:0007669"/>
    <property type="project" value="InterPro"/>
</dbReference>
<keyword evidence="3" id="KW-1185">Reference proteome</keyword>
<comment type="caution">
    <text evidence="2">The sequence shown here is derived from an EMBL/GenBank/DDBJ whole genome shotgun (WGS) entry which is preliminary data.</text>
</comment>
<accession>A0AAV4N949</accession>
<reference evidence="2 3" key="1">
    <citation type="submission" date="2021-06" db="EMBL/GenBank/DDBJ databases">
        <title>Caerostris extrusa draft genome.</title>
        <authorList>
            <person name="Kono N."/>
            <person name="Arakawa K."/>
        </authorList>
    </citation>
    <scope>NUCLEOTIDE SEQUENCE [LARGE SCALE GENOMIC DNA]</scope>
</reference>
<evidence type="ECO:0000313" key="3">
    <source>
        <dbReference type="Proteomes" id="UP001054945"/>
    </source>
</evidence>
<name>A0AAV4N949_CAEEX</name>
<sequence>MIRTPLKLRDKDYDVKFLWIPGHSGIPFNEEEDESAKNSSVQVNFEIPLGVNKYMKKVIDSSGDHKMNNKLCFIKPTITNLPDSNLSRFLNVKSTKLRIDFIFYISWTSPHCSNCNNVLSIKRILSKYVIF</sequence>
<dbReference type="AlphaFoldDB" id="A0AAV4N949"/>
<protein>
    <recommendedName>
        <fullName evidence="1">RNase H type-1 domain-containing protein</fullName>
    </recommendedName>
</protein>
<dbReference type="GO" id="GO:0003676">
    <property type="term" value="F:nucleic acid binding"/>
    <property type="evidence" value="ECO:0007669"/>
    <property type="project" value="InterPro"/>
</dbReference>
<dbReference type="PROSITE" id="PS50879">
    <property type="entry name" value="RNASE_H_1"/>
    <property type="match status" value="1"/>
</dbReference>
<dbReference type="InterPro" id="IPR002156">
    <property type="entry name" value="RNaseH_domain"/>
</dbReference>